<reference evidence="1 2" key="2">
    <citation type="journal article" date="2019" name="G3 (Bethesda)">
        <title>Hybrid Assembly of the Genome of the Entomopathogenic Nematode Steinernema carpocapsae Identifies the X-Chromosome.</title>
        <authorList>
            <person name="Serra L."/>
            <person name="Macchietto M."/>
            <person name="Macias-Munoz A."/>
            <person name="McGill C.J."/>
            <person name="Rodriguez I.M."/>
            <person name="Rodriguez B."/>
            <person name="Murad R."/>
            <person name="Mortazavi A."/>
        </authorList>
    </citation>
    <scope>NUCLEOTIDE SEQUENCE [LARGE SCALE GENOMIC DNA]</scope>
    <source>
        <strain evidence="1 2">ALL</strain>
    </source>
</reference>
<reference evidence="1 2" key="1">
    <citation type="journal article" date="2015" name="Genome Biol.">
        <title>Comparative genomics of Steinernema reveals deeply conserved gene regulatory networks.</title>
        <authorList>
            <person name="Dillman A.R."/>
            <person name="Macchietto M."/>
            <person name="Porter C.F."/>
            <person name="Rogers A."/>
            <person name="Williams B."/>
            <person name="Antoshechkin I."/>
            <person name="Lee M.M."/>
            <person name="Goodwin Z."/>
            <person name="Lu X."/>
            <person name="Lewis E.E."/>
            <person name="Goodrich-Blair H."/>
            <person name="Stock S.P."/>
            <person name="Adams B.J."/>
            <person name="Sternberg P.W."/>
            <person name="Mortazavi A."/>
        </authorList>
    </citation>
    <scope>NUCLEOTIDE SEQUENCE [LARGE SCALE GENOMIC DNA]</scope>
    <source>
        <strain evidence="1 2">ALL</strain>
    </source>
</reference>
<name>A0A4U5M5R8_STECR</name>
<sequence>MKLLEIPNHFCFCVQLTQQDRDIANNSSYHVTVLEPHSDPGRHDKLSAIGGKAYHVQMQNVVSGRSDETLHTTVHFDKSGCGVVAL</sequence>
<protein>
    <submittedName>
        <fullName evidence="1">Uncharacterized protein</fullName>
    </submittedName>
</protein>
<organism evidence="1 2">
    <name type="scientific">Steinernema carpocapsae</name>
    <name type="common">Entomopathogenic nematode</name>
    <dbReference type="NCBI Taxonomy" id="34508"/>
    <lineage>
        <taxon>Eukaryota</taxon>
        <taxon>Metazoa</taxon>
        <taxon>Ecdysozoa</taxon>
        <taxon>Nematoda</taxon>
        <taxon>Chromadorea</taxon>
        <taxon>Rhabditida</taxon>
        <taxon>Tylenchina</taxon>
        <taxon>Panagrolaimomorpha</taxon>
        <taxon>Strongyloidoidea</taxon>
        <taxon>Steinernematidae</taxon>
        <taxon>Steinernema</taxon>
    </lineage>
</organism>
<dbReference type="AlphaFoldDB" id="A0A4U5M5R8"/>
<keyword evidence="2" id="KW-1185">Reference proteome</keyword>
<evidence type="ECO:0000313" key="2">
    <source>
        <dbReference type="Proteomes" id="UP000298663"/>
    </source>
</evidence>
<evidence type="ECO:0000313" key="1">
    <source>
        <dbReference type="EMBL" id="TKR64200.1"/>
    </source>
</evidence>
<gene>
    <name evidence="1" type="ORF">L596_024776</name>
</gene>
<dbReference type="EMBL" id="AZBU02000009">
    <property type="protein sequence ID" value="TKR64200.1"/>
    <property type="molecule type" value="Genomic_DNA"/>
</dbReference>
<dbReference type="Proteomes" id="UP000298663">
    <property type="component" value="Unassembled WGS sequence"/>
</dbReference>
<accession>A0A4U5M5R8</accession>
<comment type="caution">
    <text evidence="1">The sequence shown here is derived from an EMBL/GenBank/DDBJ whole genome shotgun (WGS) entry which is preliminary data.</text>
</comment>
<proteinExistence type="predicted"/>